<comment type="caution">
    <text evidence="1">The sequence shown here is derived from an EMBL/GenBank/DDBJ whole genome shotgun (WGS) entry which is preliminary data.</text>
</comment>
<dbReference type="Proteomes" id="UP001500784">
    <property type="component" value="Unassembled WGS sequence"/>
</dbReference>
<evidence type="ECO:0000313" key="1">
    <source>
        <dbReference type="EMBL" id="GAA1918634.1"/>
    </source>
</evidence>
<reference evidence="1 2" key="1">
    <citation type="journal article" date="2019" name="Int. J. Syst. Evol. Microbiol.">
        <title>The Global Catalogue of Microorganisms (GCM) 10K type strain sequencing project: providing services to taxonomists for standard genome sequencing and annotation.</title>
        <authorList>
            <consortium name="The Broad Institute Genomics Platform"/>
            <consortium name="The Broad Institute Genome Sequencing Center for Infectious Disease"/>
            <person name="Wu L."/>
            <person name="Ma J."/>
        </authorList>
    </citation>
    <scope>NUCLEOTIDE SEQUENCE [LARGE SCALE GENOMIC DNA]</scope>
    <source>
        <strain evidence="1 2">JCM 13316</strain>
    </source>
</reference>
<protein>
    <submittedName>
        <fullName evidence="1">Uncharacterized protein</fullName>
    </submittedName>
</protein>
<sequence>MILLLGPRGAVLIHKGKSVPDGGSGARLFALQPVPCKQDYRKDGKGCTKGGLHCFLLAGGGCPATLDGDGTDLKRCFLPPIRL</sequence>
<name>A0ABN2PCZ2_9MICC</name>
<proteinExistence type="predicted"/>
<keyword evidence="2" id="KW-1185">Reference proteome</keyword>
<evidence type="ECO:0000313" key="2">
    <source>
        <dbReference type="Proteomes" id="UP001500784"/>
    </source>
</evidence>
<accession>A0ABN2PCZ2</accession>
<dbReference type="EMBL" id="BAAALV010000005">
    <property type="protein sequence ID" value="GAA1918634.1"/>
    <property type="molecule type" value="Genomic_DNA"/>
</dbReference>
<gene>
    <name evidence="1" type="ORF">GCM10009688_24620</name>
</gene>
<organism evidence="1 2">
    <name type="scientific">Arthrobacter gandavensis</name>
    <dbReference type="NCBI Taxonomy" id="169960"/>
    <lineage>
        <taxon>Bacteria</taxon>
        <taxon>Bacillati</taxon>
        <taxon>Actinomycetota</taxon>
        <taxon>Actinomycetes</taxon>
        <taxon>Micrococcales</taxon>
        <taxon>Micrococcaceae</taxon>
        <taxon>Arthrobacter</taxon>
    </lineage>
</organism>